<evidence type="ECO:0000256" key="2">
    <source>
        <dbReference type="SAM" id="Phobius"/>
    </source>
</evidence>
<reference evidence="3 4" key="1">
    <citation type="submission" date="2018-03" db="EMBL/GenBank/DDBJ databases">
        <title>Draft Genome Sequences of the Obligatory Marine Myxobacteria Enhygromyxa salina SWB007.</title>
        <authorList>
            <person name="Poehlein A."/>
            <person name="Moghaddam J.A."/>
            <person name="Harms H."/>
            <person name="Alanjari M."/>
            <person name="Koenig G.M."/>
            <person name="Daniel R."/>
            <person name="Schaeberle T.F."/>
        </authorList>
    </citation>
    <scope>NUCLEOTIDE SEQUENCE [LARGE SCALE GENOMIC DNA]</scope>
    <source>
        <strain evidence="3 4">SWB007</strain>
    </source>
</reference>
<feature type="region of interest" description="Disordered" evidence="1">
    <location>
        <begin position="91"/>
        <end position="117"/>
    </location>
</feature>
<keyword evidence="2" id="KW-1133">Transmembrane helix</keyword>
<dbReference type="EMBL" id="PVNL01000014">
    <property type="protein sequence ID" value="PRQ09685.1"/>
    <property type="molecule type" value="Genomic_DNA"/>
</dbReference>
<dbReference type="RefSeq" id="WP_106087689.1">
    <property type="nucleotide sequence ID" value="NZ_PVNL01000014.1"/>
</dbReference>
<gene>
    <name evidence="3" type="ORF">ENSA7_06010</name>
</gene>
<evidence type="ECO:0000313" key="4">
    <source>
        <dbReference type="Proteomes" id="UP000238823"/>
    </source>
</evidence>
<feature type="transmembrane region" description="Helical" evidence="2">
    <location>
        <begin position="62"/>
        <end position="82"/>
    </location>
</feature>
<accession>A0A2S9YX59</accession>
<name>A0A2S9YX59_9BACT</name>
<evidence type="ECO:0000313" key="3">
    <source>
        <dbReference type="EMBL" id="PRQ09685.1"/>
    </source>
</evidence>
<proteinExistence type="predicted"/>
<evidence type="ECO:0000256" key="1">
    <source>
        <dbReference type="SAM" id="MobiDB-lite"/>
    </source>
</evidence>
<organism evidence="3 4">
    <name type="scientific">Enhygromyxa salina</name>
    <dbReference type="NCBI Taxonomy" id="215803"/>
    <lineage>
        <taxon>Bacteria</taxon>
        <taxon>Pseudomonadati</taxon>
        <taxon>Myxococcota</taxon>
        <taxon>Polyangia</taxon>
        <taxon>Nannocystales</taxon>
        <taxon>Nannocystaceae</taxon>
        <taxon>Enhygromyxa</taxon>
    </lineage>
</organism>
<dbReference type="Proteomes" id="UP000238823">
    <property type="component" value="Unassembled WGS sequence"/>
</dbReference>
<keyword evidence="2" id="KW-0812">Transmembrane</keyword>
<dbReference type="OrthoDB" id="9824789at2"/>
<protein>
    <submittedName>
        <fullName evidence="3">Uncharacterized protein</fullName>
    </submittedName>
</protein>
<dbReference type="AlphaFoldDB" id="A0A2S9YX59"/>
<sequence length="334" mass="35169">MSTEALVCPSCRAPGASGPNANDEYFCGYCGTQFRRTPAGGPAQFVVNVTAPAQTQQKHTTALVLGIVAVLVGVGLAGFVSFRTSPEIVEPSSSADVSRSSSGSRSTSVSVPVGTSEPAKLATRDSVVAPAPVAVKPEPEVLPSASFEFHRIQTGYQTSFYALGVVTNTSPFVIDKPKVIAVLLDDAGKELSTDFGYAERDVLGPDESSPIKILIQDPPAHASIRYEVVPRKASYIPKLAEGLRVEPGEPRPAKYGDNRWDLEGKVFNDGTLGAKFVEIEIQALDKDGKLVGVGSTFADGEVLTAGGSARYSNNFATAEAVDHFEFSVSGRIAD</sequence>
<comment type="caution">
    <text evidence="3">The sequence shown here is derived from an EMBL/GenBank/DDBJ whole genome shotgun (WGS) entry which is preliminary data.</text>
</comment>
<keyword evidence="2" id="KW-0472">Membrane</keyword>